<name>A0A9Q8T0Y7_9PEZI</name>
<evidence type="ECO:0000313" key="1">
    <source>
        <dbReference type="EMBL" id="UQC86222.1"/>
    </source>
</evidence>
<reference evidence="1" key="1">
    <citation type="journal article" date="2021" name="Mol. Plant Microbe Interact.">
        <title>Complete Genome Sequence of the Plant-Pathogenic Fungus Colletotrichum lupini.</title>
        <authorList>
            <person name="Baroncelli R."/>
            <person name="Pensec F."/>
            <person name="Da Lio D."/>
            <person name="Boufleur T."/>
            <person name="Vicente I."/>
            <person name="Sarrocco S."/>
            <person name="Picot A."/>
            <person name="Baraldi E."/>
            <person name="Sukno S."/>
            <person name="Thon M."/>
            <person name="Le Floch G."/>
        </authorList>
    </citation>
    <scope>NUCLEOTIDE SEQUENCE</scope>
    <source>
        <strain evidence="1">IMI 504893</strain>
    </source>
</reference>
<dbReference type="RefSeq" id="XP_049147834.1">
    <property type="nucleotide sequence ID" value="XM_049290689.1"/>
</dbReference>
<protein>
    <submittedName>
        <fullName evidence="1">Uncharacterized protein</fullName>
    </submittedName>
</protein>
<proteinExistence type="predicted"/>
<dbReference type="KEGG" id="clup:CLUP02_11722"/>
<gene>
    <name evidence="1" type="ORF">CLUP02_11722</name>
</gene>
<accession>A0A9Q8T0Y7</accession>
<organism evidence="1 2">
    <name type="scientific">Colletotrichum lupini</name>
    <dbReference type="NCBI Taxonomy" id="145971"/>
    <lineage>
        <taxon>Eukaryota</taxon>
        <taxon>Fungi</taxon>
        <taxon>Dikarya</taxon>
        <taxon>Ascomycota</taxon>
        <taxon>Pezizomycotina</taxon>
        <taxon>Sordariomycetes</taxon>
        <taxon>Hypocreomycetidae</taxon>
        <taxon>Glomerellales</taxon>
        <taxon>Glomerellaceae</taxon>
        <taxon>Colletotrichum</taxon>
        <taxon>Colletotrichum acutatum species complex</taxon>
    </lineage>
</organism>
<evidence type="ECO:0000313" key="2">
    <source>
        <dbReference type="Proteomes" id="UP000830671"/>
    </source>
</evidence>
<keyword evidence="2" id="KW-1185">Reference proteome</keyword>
<dbReference type="GeneID" id="73345699"/>
<dbReference type="AlphaFoldDB" id="A0A9Q8T0Y7"/>
<dbReference type="EMBL" id="CP019478">
    <property type="protein sequence ID" value="UQC86222.1"/>
    <property type="molecule type" value="Genomic_DNA"/>
</dbReference>
<dbReference type="Proteomes" id="UP000830671">
    <property type="component" value="Chromosome 6"/>
</dbReference>
<sequence length="304" mass="33584">MVPDGRQYHARYDAQGNPSPSALIRDRAWDRGAINLHASNEDAIRYRCLPFLMLPNSPQQKPVKEGITQNVFHFPSMPPEDQSVLVSCGEIVALDIVMMADKVRKYFRGVDHVSSYPSYGSVGAGLIYVRKNRGILLPRKVRRMWLRSHRVSEILNMKFAVLLTSISFIIPSLSHPLEDRDAPQTVHLTFHGGPASYEMTIPADGQVYPTNNDISVNIIDAPDYNALSQCTFYTNGEKALVGGITPQGLQQVIIGPPQPVTGVSCVGICVPTYGMCYDLNGQYVGPCCNGFCAATRCRPWIQPS</sequence>